<dbReference type="Proteomes" id="UP000030745">
    <property type="component" value="Unassembled WGS sequence"/>
</dbReference>
<dbReference type="AlphaFoldDB" id="A0A067CM53"/>
<feature type="compositionally biased region" description="Basic and acidic residues" evidence="1">
    <location>
        <begin position="587"/>
        <end position="597"/>
    </location>
</feature>
<dbReference type="InterPro" id="IPR036869">
    <property type="entry name" value="J_dom_sf"/>
</dbReference>
<dbReference type="PANTHER" id="PTHR10555">
    <property type="entry name" value="SORTING NEXIN"/>
    <property type="match status" value="1"/>
</dbReference>
<dbReference type="Gene3D" id="3.30.1520.10">
    <property type="entry name" value="Phox-like domain"/>
    <property type="match status" value="1"/>
</dbReference>
<dbReference type="InterPro" id="IPR036020">
    <property type="entry name" value="WW_dom_sf"/>
</dbReference>
<protein>
    <recommendedName>
        <fullName evidence="6">PX domain-containing protein</fullName>
    </recommendedName>
</protein>
<dbReference type="SMART" id="SM00456">
    <property type="entry name" value="WW"/>
    <property type="match status" value="1"/>
</dbReference>
<evidence type="ECO:0008006" key="6">
    <source>
        <dbReference type="Google" id="ProtNLM"/>
    </source>
</evidence>
<feature type="region of interest" description="Disordered" evidence="1">
    <location>
        <begin position="584"/>
        <end position="626"/>
    </location>
</feature>
<dbReference type="VEuPathDB" id="FungiDB:SPRG_03674"/>
<dbReference type="GO" id="GO:0035091">
    <property type="term" value="F:phosphatidylinositol binding"/>
    <property type="evidence" value="ECO:0007669"/>
    <property type="project" value="InterPro"/>
</dbReference>
<dbReference type="KEGG" id="spar:SPRG_03674"/>
<proteinExistence type="predicted"/>
<keyword evidence="5" id="KW-1185">Reference proteome</keyword>
<dbReference type="RefSeq" id="XP_012197634.1">
    <property type="nucleotide sequence ID" value="XM_012342244.1"/>
</dbReference>
<evidence type="ECO:0000256" key="1">
    <source>
        <dbReference type="SAM" id="MobiDB-lite"/>
    </source>
</evidence>
<dbReference type="OMA" id="HICVAAT"/>
<dbReference type="EMBL" id="KK583197">
    <property type="protein sequence ID" value="KDO31754.1"/>
    <property type="molecule type" value="Genomic_DNA"/>
</dbReference>
<evidence type="ECO:0000259" key="2">
    <source>
        <dbReference type="PROSITE" id="PS50020"/>
    </source>
</evidence>
<dbReference type="OrthoDB" id="271164at2759"/>
<dbReference type="GO" id="GO:0005768">
    <property type="term" value="C:endosome"/>
    <property type="evidence" value="ECO:0007669"/>
    <property type="project" value="TreeGrafter"/>
</dbReference>
<dbReference type="CDD" id="cd06093">
    <property type="entry name" value="PX_domain"/>
    <property type="match status" value="1"/>
</dbReference>
<evidence type="ECO:0000313" key="5">
    <source>
        <dbReference type="Proteomes" id="UP000030745"/>
    </source>
</evidence>
<evidence type="ECO:0000259" key="3">
    <source>
        <dbReference type="PROSITE" id="PS50195"/>
    </source>
</evidence>
<dbReference type="PROSITE" id="PS50020">
    <property type="entry name" value="WW_DOMAIN_2"/>
    <property type="match status" value="1"/>
</dbReference>
<organism evidence="4 5">
    <name type="scientific">Saprolegnia parasitica (strain CBS 223.65)</name>
    <dbReference type="NCBI Taxonomy" id="695850"/>
    <lineage>
        <taxon>Eukaryota</taxon>
        <taxon>Sar</taxon>
        <taxon>Stramenopiles</taxon>
        <taxon>Oomycota</taxon>
        <taxon>Saprolegniomycetes</taxon>
        <taxon>Saprolegniales</taxon>
        <taxon>Saprolegniaceae</taxon>
        <taxon>Saprolegnia</taxon>
    </lineage>
</organism>
<feature type="region of interest" description="Disordered" evidence="1">
    <location>
        <begin position="638"/>
        <end position="659"/>
    </location>
</feature>
<dbReference type="CDD" id="cd00201">
    <property type="entry name" value="WW"/>
    <property type="match status" value="1"/>
</dbReference>
<dbReference type="InterPro" id="IPR001683">
    <property type="entry name" value="PX_dom"/>
</dbReference>
<dbReference type="InterPro" id="IPR036871">
    <property type="entry name" value="PX_dom_sf"/>
</dbReference>
<dbReference type="Pfam" id="PF00787">
    <property type="entry name" value="PX"/>
    <property type="match status" value="1"/>
</dbReference>
<dbReference type="Gene3D" id="2.20.70.10">
    <property type="match status" value="1"/>
</dbReference>
<accession>A0A067CM53</accession>
<name>A0A067CM53_SAPPC</name>
<dbReference type="SUPFAM" id="SSF64268">
    <property type="entry name" value="PX domain"/>
    <property type="match status" value="1"/>
</dbReference>
<dbReference type="PROSITE" id="PS50195">
    <property type="entry name" value="PX"/>
    <property type="match status" value="1"/>
</dbReference>
<dbReference type="Pfam" id="PF00397">
    <property type="entry name" value="WW"/>
    <property type="match status" value="1"/>
</dbReference>
<dbReference type="SUPFAM" id="SSF51045">
    <property type="entry name" value="WW domain"/>
    <property type="match status" value="1"/>
</dbReference>
<dbReference type="STRING" id="695850.A0A067CM53"/>
<dbReference type="SUPFAM" id="SSF46565">
    <property type="entry name" value="Chaperone J-domain"/>
    <property type="match status" value="1"/>
</dbReference>
<dbReference type="SMART" id="SM00312">
    <property type="entry name" value="PX"/>
    <property type="match status" value="1"/>
</dbReference>
<dbReference type="GeneID" id="24126158"/>
<reference evidence="4 5" key="1">
    <citation type="journal article" date="2013" name="PLoS Genet.">
        <title>Distinctive expansion of potential virulence genes in the genome of the oomycete fish pathogen Saprolegnia parasitica.</title>
        <authorList>
            <person name="Jiang R.H."/>
            <person name="de Bruijn I."/>
            <person name="Haas B.J."/>
            <person name="Belmonte R."/>
            <person name="Lobach L."/>
            <person name="Christie J."/>
            <person name="van den Ackerveken G."/>
            <person name="Bottin A."/>
            <person name="Bulone V."/>
            <person name="Diaz-Moreno S.M."/>
            <person name="Dumas B."/>
            <person name="Fan L."/>
            <person name="Gaulin E."/>
            <person name="Govers F."/>
            <person name="Grenville-Briggs L.J."/>
            <person name="Horner N.R."/>
            <person name="Levin J.Z."/>
            <person name="Mammella M."/>
            <person name="Meijer H.J."/>
            <person name="Morris P."/>
            <person name="Nusbaum C."/>
            <person name="Oome S."/>
            <person name="Phillips A.J."/>
            <person name="van Rooyen D."/>
            <person name="Rzeszutek E."/>
            <person name="Saraiva M."/>
            <person name="Secombes C.J."/>
            <person name="Seidl M.F."/>
            <person name="Snel B."/>
            <person name="Stassen J.H."/>
            <person name="Sykes S."/>
            <person name="Tripathy S."/>
            <person name="van den Berg H."/>
            <person name="Vega-Arreguin J.C."/>
            <person name="Wawra S."/>
            <person name="Young S.K."/>
            <person name="Zeng Q."/>
            <person name="Dieguez-Uribeondo J."/>
            <person name="Russ C."/>
            <person name="Tyler B.M."/>
            <person name="van West P."/>
        </authorList>
    </citation>
    <scope>NUCLEOTIDE SEQUENCE [LARGE SCALE GENOMIC DNA]</scope>
    <source>
        <strain evidence="4 5">CBS 223.65</strain>
    </source>
</reference>
<dbReference type="PANTHER" id="PTHR10555:SF170">
    <property type="entry name" value="FI18122P1"/>
    <property type="match status" value="1"/>
</dbReference>
<feature type="domain" description="WW" evidence="2">
    <location>
        <begin position="677"/>
        <end position="704"/>
    </location>
</feature>
<evidence type="ECO:0000313" key="4">
    <source>
        <dbReference type="EMBL" id="KDO31754.1"/>
    </source>
</evidence>
<feature type="domain" description="PX" evidence="3">
    <location>
        <begin position="155"/>
        <end position="273"/>
    </location>
</feature>
<dbReference type="Gene3D" id="1.10.287.110">
    <property type="entry name" value="DnaJ domain"/>
    <property type="match status" value="1"/>
</dbReference>
<gene>
    <name evidence="4" type="ORF">SPRG_03674</name>
</gene>
<dbReference type="PROSITE" id="PS01159">
    <property type="entry name" value="WW_DOMAIN_1"/>
    <property type="match status" value="1"/>
</dbReference>
<dbReference type="InterPro" id="IPR001202">
    <property type="entry name" value="WW_dom"/>
</dbReference>
<sequence length="853" mass="95794">MDSIGQARALGRVEGRAEALDEIADLHGQIAVLTKQVEQLMLDQEKTTKELMSTVYKDLKQEFRRQTTSTLTPKEAMDIIKPCLRRVAEVQVPQSQTLFRNVSFMAQDLPTTTAASHPLSPPTPPVIPVTPPTRPPVTEPPVVAQPLPVADEPVVVNHICVAATEKVGVGRAAHMVYVIQVRTGDTGLVLSQVKRRYKDFVWLWERLSSAYVFACIPTLPPKNGLRDNSKFNPRFVEKRKRALQLWMNHLAWHYAMGFSTEMQTFLDGSDLVHVPRTPPLLLPRRRRTSSNEGCGARKLDDQSIKRIQEKLPVLQRHLVKASKRLDGLIKAHADMSINVAGFGNAAAHASNFERLHGSATAWDGFAAHALLPLQQMHDDTCEMLDVSLQETLHFQHAQVMPRFEKQVHDLTRDMGPSTAEKLSLEWDEVQTIQARAMLESLLHVATHMQQSHHDVVTVWESARTAVLTVATPPPFAPPPTPCSMPSPLAAHSQHVPEFAHPTLERPLKPNTFEFVNHLADPDAKDARTLFGGPQANPNAVFTVYQSSDEDEDDEDEAPAFSASWDLYIDRLRRKQKKQAKAEAAAVEETKRKEKEAEAAVAESRKNRKRPQSMQWPLKRMARSQPKVVVHDDLSAMPKSMSTSSLDRMDPSPPAAASKALFDQPPANAADVRSVDNWISATTDGGQVYYYHRLTRATRWTKPDKAVLDDIEDRLAAQEEATQRRVEERRQWYQDNKQQQEKEAAEVDASRHLVTTRVRDWARNKDVVMLLRSLHEVLPRSLLKPSSAACPYQVDGAATVASVKKAYMKAVRTIHPDKLPKGDFDVKDRFLAQTLFSTLTLAHDEYQRTHATSS</sequence>